<evidence type="ECO:0000256" key="4">
    <source>
        <dbReference type="ARBA" id="ARBA00023027"/>
    </source>
</evidence>
<dbReference type="GO" id="GO:0050570">
    <property type="term" value="F:4-hydroxythreonine-4-phosphate dehydrogenase activity"/>
    <property type="evidence" value="ECO:0007669"/>
    <property type="project" value="UniProtKB-EC"/>
</dbReference>
<dbReference type="GO" id="GO:0046872">
    <property type="term" value="F:metal ion binding"/>
    <property type="evidence" value="ECO:0007669"/>
    <property type="project" value="UniProtKB-KW"/>
</dbReference>
<dbReference type="Proteomes" id="UP000321379">
    <property type="component" value="Unassembled WGS sequence"/>
</dbReference>
<protein>
    <submittedName>
        <fullName evidence="5">4-hydroxythreonine-4-phosphate dehydrogenase PdxA</fullName>
        <ecNumber evidence="5">1.1.1.262</ecNumber>
    </submittedName>
</protein>
<organism evidence="5 6">
    <name type="scientific">Lacisediminihabitans profunda</name>
    <dbReference type="NCBI Taxonomy" id="2594790"/>
    <lineage>
        <taxon>Bacteria</taxon>
        <taxon>Bacillati</taxon>
        <taxon>Actinomycetota</taxon>
        <taxon>Actinomycetes</taxon>
        <taxon>Micrococcales</taxon>
        <taxon>Microbacteriaceae</taxon>
        <taxon>Lacisediminihabitans</taxon>
    </lineage>
</organism>
<evidence type="ECO:0000256" key="3">
    <source>
        <dbReference type="ARBA" id="ARBA00023002"/>
    </source>
</evidence>
<keyword evidence="4" id="KW-0520">NAD</keyword>
<keyword evidence="3 5" id="KW-0560">Oxidoreductase</keyword>
<dbReference type="InterPro" id="IPR005255">
    <property type="entry name" value="PdxA_fam"/>
</dbReference>
<accession>A0A5C8UNJ1</accession>
<dbReference type="RefSeq" id="WP_147784035.1">
    <property type="nucleotide sequence ID" value="NZ_VRMG01000008.1"/>
</dbReference>
<dbReference type="AlphaFoldDB" id="A0A5C8UNJ1"/>
<evidence type="ECO:0000256" key="1">
    <source>
        <dbReference type="ARBA" id="ARBA00009464"/>
    </source>
</evidence>
<dbReference type="Pfam" id="PF04166">
    <property type="entry name" value="PdxA"/>
    <property type="match status" value="1"/>
</dbReference>
<comment type="caution">
    <text evidence="5">The sequence shown here is derived from an EMBL/GenBank/DDBJ whole genome shotgun (WGS) entry which is preliminary data.</text>
</comment>
<keyword evidence="2" id="KW-0479">Metal-binding</keyword>
<dbReference type="SUPFAM" id="SSF53659">
    <property type="entry name" value="Isocitrate/Isopropylmalate dehydrogenase-like"/>
    <property type="match status" value="1"/>
</dbReference>
<dbReference type="EC" id="1.1.1.262" evidence="5"/>
<dbReference type="EMBL" id="VRMG01000008">
    <property type="protein sequence ID" value="TXN29992.1"/>
    <property type="molecule type" value="Genomic_DNA"/>
</dbReference>
<gene>
    <name evidence="5" type="primary">pdxA</name>
    <name evidence="5" type="ORF">FVP33_12755</name>
</gene>
<evidence type="ECO:0000313" key="5">
    <source>
        <dbReference type="EMBL" id="TXN29992.1"/>
    </source>
</evidence>
<keyword evidence="6" id="KW-1185">Reference proteome</keyword>
<reference evidence="5 6" key="1">
    <citation type="submission" date="2019-08" db="EMBL/GenBank/DDBJ databases">
        <title>Bacterial whole genome sequence for Glaciihabitans sp. CHu50b-6-2.</title>
        <authorList>
            <person name="Jin L."/>
        </authorList>
    </citation>
    <scope>NUCLEOTIDE SEQUENCE [LARGE SCALE GENOMIC DNA]</scope>
    <source>
        <strain evidence="5 6">CHu50b-6-2</strain>
    </source>
</reference>
<name>A0A5C8UNJ1_9MICO</name>
<dbReference type="GO" id="GO:0051287">
    <property type="term" value="F:NAD binding"/>
    <property type="evidence" value="ECO:0007669"/>
    <property type="project" value="InterPro"/>
</dbReference>
<sequence length="345" mass="35986">MTENERLPVIAVTMGDGAGVGPEICVAAVVDPGILAICRPVIIGDAARLRLAADILGLDVAIEELDDIRQLDDAGQLDSPGRSVPASRRIQVIDLGLLPADLPWGRLSAVAGDAAFHYVRVACEAAMAGVVQGICTAPLNKEALHAGGHDYPGHTELLAALMGVAEVSMMLSTPRLRVIHVTTHIGLIDAIARIEPGLVERTIRRGDEALRRAGIARPHIGVCAINPHAGENGLFGYGEEEEKIAPGIRAVVADGIDAVGPLPADTAFFLAGRGDYDLIVAMYHDQGHGPIKVLGIESGVNITVGLPVIRTSVDHGTAFDIAGTGTVDTRSMVEALRQAVALAQV</sequence>
<dbReference type="NCBIfam" id="TIGR00557">
    <property type="entry name" value="pdxA"/>
    <property type="match status" value="1"/>
</dbReference>
<dbReference type="PANTHER" id="PTHR30004:SF6">
    <property type="entry name" value="D-THREONATE 4-PHOSPHATE DEHYDROGENASE"/>
    <property type="match status" value="1"/>
</dbReference>
<evidence type="ECO:0000313" key="6">
    <source>
        <dbReference type="Proteomes" id="UP000321379"/>
    </source>
</evidence>
<dbReference type="PANTHER" id="PTHR30004">
    <property type="entry name" value="4-HYDROXYTHREONINE-4-PHOSPHATE DEHYDROGENASE"/>
    <property type="match status" value="1"/>
</dbReference>
<comment type="similarity">
    <text evidence="1">Belongs to the PdxA family. PdxA2 subfamily.</text>
</comment>
<evidence type="ECO:0000256" key="2">
    <source>
        <dbReference type="ARBA" id="ARBA00022723"/>
    </source>
</evidence>
<proteinExistence type="inferred from homology"/>
<dbReference type="Gene3D" id="3.40.718.10">
    <property type="entry name" value="Isopropylmalate Dehydrogenase"/>
    <property type="match status" value="1"/>
</dbReference>